<sequence>MANPAGHDTLREVDLDRFFRPETVAVIGASDTPGRPTTLNWGRIRAWAERAGARVYPVNPNKETVDGIPSLPSVLDVPDELDLAVILVADAMGALEQVIAKKARFAVLFAAGFSESGQEGEERQRRLEELLATGGVRLLGPNTNLNAFESFRDDLPGRPIALITQSGHQGRPVFQGQEIGIRFSHWAPTGNEADLESADFIRYFADRPGTGAIAAYIEGFKDGRTFQLAADHAARRGVPIVAVKVGRTDVGRSWAKSHTGHLTGADAVVSAVMRQYGVTRVDGLDELLDTAAMLARSAPPRGDGVCVYSISGGTSAHMADLLTAAGLRLPELTPDTQVALREWIPGYLRINNPVDNGGHPTGDWRGRRILDTIVADPNVDVLVVPITGAFPPMSDKLVDDLIAVAATTDKPVCVVWGSPAGTEPAYRDALLGSSLPVFRTFGNCVTAVRAFFEYHAFARRYRSGWGGSMDLGTSPGAGAARALLVPGAVLPEHRSKELLSAYGIRTSRDILCTSATEAVAAASSLGYPVVLKVAGAELPHKTDLGLVQVGVGSGREVREVYARMVERAAAATSTPIDGVLVCEQVSGGVETVVGIATDELFGPTVMFGIGGVSVEVYRDVTFRVPPFDRDEALRMVREVRGLPLLLGSRGRPAADLDAVVDVVMRVQQLARDLSGELAELDINPLVALPDGAVALDALATAR</sequence>
<dbReference type="Proteomes" id="UP000642070">
    <property type="component" value="Unassembled WGS sequence"/>
</dbReference>
<dbReference type="Pfam" id="PF13380">
    <property type="entry name" value="CoA_binding_2"/>
    <property type="match status" value="1"/>
</dbReference>
<keyword evidence="1" id="KW-0547">Nucleotide-binding</keyword>
<dbReference type="Gene3D" id="3.30.470.20">
    <property type="entry name" value="ATP-grasp fold, B domain"/>
    <property type="match status" value="1"/>
</dbReference>
<dbReference type="RefSeq" id="WP_190251916.1">
    <property type="nucleotide sequence ID" value="NZ_BMPI01000021.1"/>
</dbReference>
<dbReference type="GO" id="GO:0043758">
    <property type="term" value="F:acetate-CoA ligase (ADP-forming) activity"/>
    <property type="evidence" value="ECO:0007669"/>
    <property type="project" value="InterPro"/>
</dbReference>
<dbReference type="Pfam" id="PF19045">
    <property type="entry name" value="Ligase_CoA_2"/>
    <property type="match status" value="1"/>
</dbReference>
<evidence type="ECO:0000313" key="3">
    <source>
        <dbReference type="EMBL" id="GGM38936.1"/>
    </source>
</evidence>
<dbReference type="InterPro" id="IPR016102">
    <property type="entry name" value="Succinyl-CoA_synth-like"/>
</dbReference>
<name>A0A917WY62_9ACTN</name>
<proteinExistence type="predicted"/>
<dbReference type="SMART" id="SM00881">
    <property type="entry name" value="CoA_binding"/>
    <property type="match status" value="1"/>
</dbReference>
<dbReference type="AlphaFoldDB" id="A0A917WY62"/>
<keyword evidence="1" id="KW-0067">ATP-binding</keyword>
<dbReference type="Pfam" id="PF13549">
    <property type="entry name" value="ATP-grasp_5"/>
    <property type="match status" value="1"/>
</dbReference>
<dbReference type="InterPro" id="IPR011761">
    <property type="entry name" value="ATP-grasp"/>
</dbReference>
<organism evidence="3 4">
    <name type="scientific">Dactylosporangium sucinum</name>
    <dbReference type="NCBI Taxonomy" id="1424081"/>
    <lineage>
        <taxon>Bacteria</taxon>
        <taxon>Bacillati</taxon>
        <taxon>Actinomycetota</taxon>
        <taxon>Actinomycetes</taxon>
        <taxon>Micromonosporales</taxon>
        <taxon>Micromonosporaceae</taxon>
        <taxon>Dactylosporangium</taxon>
    </lineage>
</organism>
<gene>
    <name evidence="3" type="ORF">GCM10007977_045510</name>
</gene>
<dbReference type="InterPro" id="IPR032875">
    <property type="entry name" value="Succ_CoA_lig_flav_dom"/>
</dbReference>
<dbReference type="SUPFAM" id="SSF51735">
    <property type="entry name" value="NAD(P)-binding Rossmann-fold domains"/>
    <property type="match status" value="1"/>
</dbReference>
<dbReference type="GO" id="GO:0005524">
    <property type="term" value="F:ATP binding"/>
    <property type="evidence" value="ECO:0007669"/>
    <property type="project" value="UniProtKB-UniRule"/>
</dbReference>
<evidence type="ECO:0000313" key="4">
    <source>
        <dbReference type="Proteomes" id="UP000642070"/>
    </source>
</evidence>
<dbReference type="Gene3D" id="3.30.1490.20">
    <property type="entry name" value="ATP-grasp fold, A domain"/>
    <property type="match status" value="1"/>
</dbReference>
<feature type="domain" description="ATP-grasp" evidence="2">
    <location>
        <begin position="496"/>
        <end position="532"/>
    </location>
</feature>
<evidence type="ECO:0000256" key="1">
    <source>
        <dbReference type="PROSITE-ProRule" id="PRU00409"/>
    </source>
</evidence>
<dbReference type="EMBL" id="BMPI01000021">
    <property type="protein sequence ID" value="GGM38936.1"/>
    <property type="molecule type" value="Genomic_DNA"/>
</dbReference>
<dbReference type="InterPro" id="IPR036291">
    <property type="entry name" value="NAD(P)-bd_dom_sf"/>
</dbReference>
<dbReference type="GO" id="GO:0046872">
    <property type="term" value="F:metal ion binding"/>
    <property type="evidence" value="ECO:0007669"/>
    <property type="project" value="InterPro"/>
</dbReference>
<dbReference type="Gene3D" id="3.40.50.720">
    <property type="entry name" value="NAD(P)-binding Rossmann-like Domain"/>
    <property type="match status" value="1"/>
</dbReference>
<dbReference type="InterPro" id="IPR043938">
    <property type="entry name" value="Ligase_CoA_dom"/>
</dbReference>
<reference evidence="3" key="1">
    <citation type="journal article" date="2014" name="Int. J. Syst. Evol. Microbiol.">
        <title>Complete genome sequence of Corynebacterium casei LMG S-19264T (=DSM 44701T), isolated from a smear-ripened cheese.</title>
        <authorList>
            <consortium name="US DOE Joint Genome Institute (JGI-PGF)"/>
            <person name="Walter F."/>
            <person name="Albersmeier A."/>
            <person name="Kalinowski J."/>
            <person name="Ruckert C."/>
        </authorList>
    </citation>
    <scope>NUCLEOTIDE SEQUENCE</scope>
    <source>
        <strain evidence="3">JCM 19831</strain>
    </source>
</reference>
<dbReference type="Pfam" id="PF13607">
    <property type="entry name" value="Succ_CoA_lig"/>
    <property type="match status" value="1"/>
</dbReference>
<dbReference type="PANTHER" id="PTHR42793:SF1">
    <property type="entry name" value="PEPTIDYL-LYSINE N-ACETYLTRANSFERASE PATZ"/>
    <property type="match status" value="1"/>
</dbReference>
<dbReference type="InterPro" id="IPR013815">
    <property type="entry name" value="ATP_grasp_subdomain_1"/>
</dbReference>
<comment type="caution">
    <text evidence="3">The sequence shown here is derived from an EMBL/GenBank/DDBJ whole genome shotgun (WGS) entry which is preliminary data.</text>
</comment>
<dbReference type="PANTHER" id="PTHR42793">
    <property type="entry name" value="COA BINDING DOMAIN CONTAINING PROTEIN"/>
    <property type="match status" value="1"/>
</dbReference>
<dbReference type="SUPFAM" id="SSF52210">
    <property type="entry name" value="Succinyl-CoA synthetase domains"/>
    <property type="match status" value="2"/>
</dbReference>
<protein>
    <submittedName>
        <fullName evidence="3">CoA-binding protein</fullName>
    </submittedName>
</protein>
<dbReference type="SUPFAM" id="SSF56059">
    <property type="entry name" value="Glutathione synthetase ATP-binding domain-like"/>
    <property type="match status" value="1"/>
</dbReference>
<dbReference type="InterPro" id="IPR003781">
    <property type="entry name" value="CoA-bd"/>
</dbReference>
<accession>A0A917WY62</accession>
<dbReference type="PROSITE" id="PS50975">
    <property type="entry name" value="ATP_GRASP"/>
    <property type="match status" value="1"/>
</dbReference>
<dbReference type="Gene3D" id="3.40.50.261">
    <property type="entry name" value="Succinyl-CoA synthetase domains"/>
    <property type="match status" value="2"/>
</dbReference>
<evidence type="ECO:0000259" key="2">
    <source>
        <dbReference type="PROSITE" id="PS50975"/>
    </source>
</evidence>
<reference evidence="3" key="2">
    <citation type="submission" date="2020-09" db="EMBL/GenBank/DDBJ databases">
        <authorList>
            <person name="Sun Q."/>
            <person name="Ohkuma M."/>
        </authorList>
    </citation>
    <scope>NUCLEOTIDE SEQUENCE</scope>
    <source>
        <strain evidence="3">JCM 19831</strain>
    </source>
</reference>
<keyword evidence="4" id="KW-1185">Reference proteome</keyword>